<reference evidence="5" key="1">
    <citation type="submission" date="2023-03" db="EMBL/GenBank/DDBJ databases">
        <title>Chromosome-scale reference genome and RAD-based genetic map of yellow starthistle (Centaurea solstitialis) reveal putative structural variation and QTLs associated with invader traits.</title>
        <authorList>
            <person name="Reatini B."/>
            <person name="Cang F.A."/>
            <person name="Jiang Q."/>
            <person name="Mckibben M.T.W."/>
            <person name="Barker M.S."/>
            <person name="Rieseberg L.H."/>
            <person name="Dlugosch K.M."/>
        </authorList>
    </citation>
    <scope>NUCLEOTIDE SEQUENCE</scope>
    <source>
        <strain evidence="5">CAN-66</strain>
        <tissue evidence="5">Leaf</tissue>
    </source>
</reference>
<evidence type="ECO:0000313" key="5">
    <source>
        <dbReference type="EMBL" id="KAJ9547311.1"/>
    </source>
</evidence>
<dbReference type="PANTHER" id="PTHR48048:SF45">
    <property type="entry name" value="GLYCOSYLTRANSFERASE"/>
    <property type="match status" value="1"/>
</dbReference>
<evidence type="ECO:0000256" key="1">
    <source>
        <dbReference type="ARBA" id="ARBA00009995"/>
    </source>
</evidence>
<sequence>MANTIAELVFIPAPGIGHIVSSVEIAKLLVNRDQRLSITVLVIKPPSSLASGSAITAYIESLANKTLDRVSFIELPQDETPPSRDQKAPMSSFEELINSHCKHVRNVVADMVSQPGSGRAVAGFVIDMFCTSMIDVANEFNVPTYVFFTSNAAFLGFQMHLLSLCDDQNQDVVELTNSDAMIPISSFVNPVPTNVFPLMVKTRRGVDFVMRIVRKMRKAKAIMVNTFSELETQAIESLCSDSSGPFVYPVGPLLNLEDGAGKPLDDEVKTWLDGQPPDSVVFLCFGSMGSFEEVQVKEIAYALERSGHRFLWSLRRPPLEETGFGNPSDYEDPRAVLPKGFMERTAGIGKVIGWAPQVALLAHPAVGGFVSHCGWNSMLESLWFGVPSATWPIYAEQQLNAFEMVVELGLAVEIKMDYKKDLFNPKAEIEIVTANEIEGGIRQLMADDTIRTRAKEMSEKSKAAVAEGGSSYASVGRGKYVKLIWDKAGERARVMRAWAGHRVNRRAGSKVERKGHVRVGSRVGCGSGRRLRAGRLLNVEV</sequence>
<dbReference type="InterPro" id="IPR050481">
    <property type="entry name" value="UDP-glycosyltransf_plant"/>
</dbReference>
<name>A0AA38WGA0_9ASTR</name>
<evidence type="ECO:0000256" key="2">
    <source>
        <dbReference type="ARBA" id="ARBA00022676"/>
    </source>
</evidence>
<keyword evidence="2" id="KW-0328">Glycosyltransferase</keyword>
<dbReference type="Proteomes" id="UP001172457">
    <property type="component" value="Chromosome 5"/>
</dbReference>
<evidence type="ECO:0008006" key="7">
    <source>
        <dbReference type="Google" id="ProtNLM"/>
    </source>
</evidence>
<evidence type="ECO:0000256" key="4">
    <source>
        <dbReference type="ARBA" id="ARBA00053747"/>
    </source>
</evidence>
<dbReference type="Pfam" id="PF00201">
    <property type="entry name" value="UDPGT"/>
    <property type="match status" value="1"/>
</dbReference>
<dbReference type="SUPFAM" id="SSF53756">
    <property type="entry name" value="UDP-Glycosyltransferase/glycogen phosphorylase"/>
    <property type="match status" value="1"/>
</dbReference>
<dbReference type="InterPro" id="IPR002213">
    <property type="entry name" value="UDP_glucos_trans"/>
</dbReference>
<dbReference type="CDD" id="cd03784">
    <property type="entry name" value="GT1_Gtf-like"/>
    <property type="match status" value="1"/>
</dbReference>
<evidence type="ECO:0000256" key="3">
    <source>
        <dbReference type="ARBA" id="ARBA00022679"/>
    </source>
</evidence>
<protein>
    <recommendedName>
        <fullName evidence="7">Glycosyltransferase</fullName>
    </recommendedName>
</protein>
<dbReference type="PANTHER" id="PTHR48048">
    <property type="entry name" value="GLYCOSYLTRANSFERASE"/>
    <property type="match status" value="1"/>
</dbReference>
<keyword evidence="6" id="KW-1185">Reference proteome</keyword>
<dbReference type="GO" id="GO:0035251">
    <property type="term" value="F:UDP-glucosyltransferase activity"/>
    <property type="evidence" value="ECO:0007669"/>
    <property type="project" value="InterPro"/>
</dbReference>
<comment type="caution">
    <text evidence="5">The sequence shown here is derived from an EMBL/GenBank/DDBJ whole genome shotgun (WGS) entry which is preliminary data.</text>
</comment>
<dbReference type="Gene3D" id="3.40.50.2000">
    <property type="entry name" value="Glycogen Phosphorylase B"/>
    <property type="match status" value="2"/>
</dbReference>
<dbReference type="AlphaFoldDB" id="A0AA38WGA0"/>
<evidence type="ECO:0000313" key="6">
    <source>
        <dbReference type="Proteomes" id="UP001172457"/>
    </source>
</evidence>
<keyword evidence="3" id="KW-0808">Transferase</keyword>
<proteinExistence type="inferred from homology"/>
<organism evidence="5 6">
    <name type="scientific">Centaurea solstitialis</name>
    <name type="common">yellow star-thistle</name>
    <dbReference type="NCBI Taxonomy" id="347529"/>
    <lineage>
        <taxon>Eukaryota</taxon>
        <taxon>Viridiplantae</taxon>
        <taxon>Streptophyta</taxon>
        <taxon>Embryophyta</taxon>
        <taxon>Tracheophyta</taxon>
        <taxon>Spermatophyta</taxon>
        <taxon>Magnoliopsida</taxon>
        <taxon>eudicotyledons</taxon>
        <taxon>Gunneridae</taxon>
        <taxon>Pentapetalae</taxon>
        <taxon>asterids</taxon>
        <taxon>campanulids</taxon>
        <taxon>Asterales</taxon>
        <taxon>Asteraceae</taxon>
        <taxon>Carduoideae</taxon>
        <taxon>Cardueae</taxon>
        <taxon>Centaureinae</taxon>
        <taxon>Centaurea</taxon>
    </lineage>
</organism>
<accession>A0AA38WGA0</accession>
<gene>
    <name evidence="5" type="ORF">OSB04_019854</name>
</gene>
<dbReference type="FunFam" id="3.40.50.2000:FF:000080">
    <property type="entry name" value="Glycosyltransferase"/>
    <property type="match status" value="1"/>
</dbReference>
<dbReference type="EMBL" id="JARYMX010000005">
    <property type="protein sequence ID" value="KAJ9547311.1"/>
    <property type="molecule type" value="Genomic_DNA"/>
</dbReference>
<comment type="function">
    <text evidence="4">May glycosylate diterpenes or flavonols in leaves.</text>
</comment>
<comment type="similarity">
    <text evidence="1">Belongs to the UDP-glycosyltransferase family.</text>
</comment>
<dbReference type="FunFam" id="3.40.50.2000:FF:000056">
    <property type="entry name" value="Glycosyltransferase"/>
    <property type="match status" value="1"/>
</dbReference>